<name>A0ABY6UV45_BIOOC</name>
<comment type="caution">
    <text evidence="2">The sequence shown here is derived from an EMBL/GenBank/DDBJ whole genome shotgun (WGS) entry which is preliminary data.</text>
</comment>
<proteinExistence type="predicted"/>
<keyword evidence="3" id="KW-1185">Reference proteome</keyword>
<feature type="compositionally biased region" description="Basic and acidic residues" evidence="1">
    <location>
        <begin position="62"/>
        <end position="72"/>
    </location>
</feature>
<reference evidence="2 3" key="1">
    <citation type="submission" date="2019-06" db="EMBL/GenBank/DDBJ databases">
        <authorList>
            <person name="Broberg M."/>
        </authorList>
    </citation>
    <scope>NUCLEOTIDE SEQUENCE [LARGE SCALE GENOMIC DNA]</scope>
</reference>
<dbReference type="Proteomes" id="UP000766486">
    <property type="component" value="Unassembled WGS sequence"/>
</dbReference>
<gene>
    <name evidence="2" type="ORF">CLO192961_LOCUS390516</name>
</gene>
<sequence length="83" mass="9459">MAGRLLVQLEGRVKPCQKEYDTRAVGDNGCFFELLRVCEESPTLTAQFDTCDRRLGMLWTQERPKKDPRTHPDAGCIDASTER</sequence>
<evidence type="ECO:0000256" key="1">
    <source>
        <dbReference type="SAM" id="MobiDB-lite"/>
    </source>
</evidence>
<protein>
    <submittedName>
        <fullName evidence="2">Uncharacterized protein</fullName>
    </submittedName>
</protein>
<evidence type="ECO:0000313" key="3">
    <source>
        <dbReference type="Proteomes" id="UP000766486"/>
    </source>
</evidence>
<feature type="region of interest" description="Disordered" evidence="1">
    <location>
        <begin position="61"/>
        <end position="83"/>
    </location>
</feature>
<organism evidence="2 3">
    <name type="scientific">Bionectria ochroleuca</name>
    <name type="common">Gliocladium roseum</name>
    <dbReference type="NCBI Taxonomy" id="29856"/>
    <lineage>
        <taxon>Eukaryota</taxon>
        <taxon>Fungi</taxon>
        <taxon>Dikarya</taxon>
        <taxon>Ascomycota</taxon>
        <taxon>Pezizomycotina</taxon>
        <taxon>Sordariomycetes</taxon>
        <taxon>Hypocreomycetidae</taxon>
        <taxon>Hypocreales</taxon>
        <taxon>Bionectriaceae</taxon>
        <taxon>Clonostachys</taxon>
    </lineage>
</organism>
<dbReference type="EMBL" id="CABFNS010000892">
    <property type="protein sequence ID" value="VUC34674.1"/>
    <property type="molecule type" value="Genomic_DNA"/>
</dbReference>
<evidence type="ECO:0000313" key="2">
    <source>
        <dbReference type="EMBL" id="VUC34674.1"/>
    </source>
</evidence>
<accession>A0ABY6UV45</accession>